<dbReference type="RefSeq" id="WP_344436366.1">
    <property type="nucleotide sequence ID" value="NZ_BAAASL010000012.1"/>
</dbReference>
<dbReference type="NCBIfam" id="NF047719">
    <property type="entry name" value="SCO6745_fam_HTH"/>
    <property type="match status" value="1"/>
</dbReference>
<evidence type="ECO:0000313" key="2">
    <source>
        <dbReference type="Proteomes" id="UP001500886"/>
    </source>
</evidence>
<dbReference type="EMBL" id="BAAASL010000012">
    <property type="protein sequence ID" value="GAA2718944.1"/>
    <property type="molecule type" value="Genomic_DNA"/>
</dbReference>
<organism evidence="1 2">
    <name type="scientific">Streptomyces luteosporeus</name>
    <dbReference type="NCBI Taxonomy" id="173856"/>
    <lineage>
        <taxon>Bacteria</taxon>
        <taxon>Bacillati</taxon>
        <taxon>Actinomycetota</taxon>
        <taxon>Actinomycetes</taxon>
        <taxon>Kitasatosporales</taxon>
        <taxon>Streptomycetaceae</taxon>
        <taxon>Streptomyces</taxon>
    </lineage>
</organism>
<dbReference type="Proteomes" id="UP001500886">
    <property type="component" value="Unassembled WGS sequence"/>
</dbReference>
<dbReference type="Pfam" id="PF21863">
    <property type="entry name" value="HTH_67"/>
    <property type="match status" value="1"/>
</dbReference>
<gene>
    <name evidence="1" type="ORF">GCM10010315_35770</name>
</gene>
<protein>
    <recommendedName>
        <fullName evidence="3">SalK</fullName>
    </recommendedName>
</protein>
<name>A0ABP6GBT2_9ACTN</name>
<comment type="caution">
    <text evidence="1">The sequence shown here is derived from an EMBL/GenBank/DDBJ whole genome shotgun (WGS) entry which is preliminary data.</text>
</comment>
<reference evidence="2" key="1">
    <citation type="journal article" date="2019" name="Int. J. Syst. Evol. Microbiol.">
        <title>The Global Catalogue of Microorganisms (GCM) 10K type strain sequencing project: providing services to taxonomists for standard genome sequencing and annotation.</title>
        <authorList>
            <consortium name="The Broad Institute Genomics Platform"/>
            <consortium name="The Broad Institute Genome Sequencing Center for Infectious Disease"/>
            <person name="Wu L."/>
            <person name="Ma J."/>
        </authorList>
    </citation>
    <scope>NUCLEOTIDE SEQUENCE [LARGE SCALE GENOMIC DNA]</scope>
    <source>
        <strain evidence="2">JCM 4542</strain>
    </source>
</reference>
<keyword evidence="2" id="KW-1185">Reference proteome</keyword>
<dbReference type="InterPro" id="IPR054058">
    <property type="entry name" value="HTH_67"/>
</dbReference>
<proteinExistence type="predicted"/>
<evidence type="ECO:0008006" key="3">
    <source>
        <dbReference type="Google" id="ProtNLM"/>
    </source>
</evidence>
<sequence length="278" mass="29004">MPDARSLWQLFEPVHAVTYFAPEGPAAFHEAGLRGWWRAYFAGRAAPLGAAGPAQVTASFFGFAPATVARALPAVWDTVPPHAALELRRTGARAALGRLLAGHEKETVRAAGLLGTVVDGLDCAGRVLAAANAALALPDDPLERLWQAATVLREHRGDGHVAALVAAGLDGCESLVLRAGSDVPRSELQPYRGWTDEEWEAAARRLAARGLLGADARVTQAGRELLAGVEEATDRAAGRALEGAPDAELAAALLPLAHACTAALRFPNPIGLPRPPTG</sequence>
<accession>A0ABP6GBT2</accession>
<evidence type="ECO:0000313" key="1">
    <source>
        <dbReference type="EMBL" id="GAA2718944.1"/>
    </source>
</evidence>